<comment type="caution">
    <text evidence="2">The sequence shown here is derived from an EMBL/GenBank/DDBJ whole genome shotgun (WGS) entry which is preliminary data.</text>
</comment>
<dbReference type="OrthoDB" id="5517693at2"/>
<keyword evidence="3" id="KW-1185">Reference proteome</keyword>
<dbReference type="AlphaFoldDB" id="A0A7K0DX80"/>
<accession>A0A7K0DX80</accession>
<dbReference type="Proteomes" id="UP000431401">
    <property type="component" value="Unassembled WGS sequence"/>
</dbReference>
<proteinExistence type="predicted"/>
<reference evidence="2 3" key="1">
    <citation type="submission" date="2019-10" db="EMBL/GenBank/DDBJ databases">
        <title>Nocardia macrotermitis sp. nov. and Nocardia aurantia sp. nov., isolated from the gut of fungus growing-termite Macrotermes natalensis.</title>
        <authorList>
            <person name="Benndorf R."/>
            <person name="Schwitalla J."/>
            <person name="Martin K."/>
            <person name="De Beer W."/>
            <person name="Kaster A.-K."/>
            <person name="Vollmers J."/>
            <person name="Poulsen M."/>
            <person name="Beemelmanns C."/>
        </authorList>
    </citation>
    <scope>NUCLEOTIDE SEQUENCE [LARGE SCALE GENOMIC DNA]</scope>
    <source>
        <strain evidence="2 3">RB56</strain>
    </source>
</reference>
<protein>
    <recommendedName>
        <fullName evidence="1">AbiEi antitoxin N-terminal domain-containing protein</fullName>
    </recommendedName>
</protein>
<gene>
    <name evidence="2" type="ORF">NRB56_59270</name>
</gene>
<dbReference type="RefSeq" id="WP_153347560.1">
    <property type="nucleotide sequence ID" value="NZ_WEGI01000013.1"/>
</dbReference>
<dbReference type="Pfam" id="PF13338">
    <property type="entry name" value="AbiEi_4"/>
    <property type="match status" value="1"/>
</dbReference>
<organism evidence="2 3">
    <name type="scientific">Nocardia aurantia</name>
    <dbReference type="NCBI Taxonomy" id="2585199"/>
    <lineage>
        <taxon>Bacteria</taxon>
        <taxon>Bacillati</taxon>
        <taxon>Actinomycetota</taxon>
        <taxon>Actinomycetes</taxon>
        <taxon>Mycobacteriales</taxon>
        <taxon>Nocardiaceae</taxon>
        <taxon>Nocardia</taxon>
    </lineage>
</organism>
<dbReference type="InterPro" id="IPR025159">
    <property type="entry name" value="AbiEi_N"/>
</dbReference>
<dbReference type="EMBL" id="WEGI01000013">
    <property type="protein sequence ID" value="MQY30325.1"/>
    <property type="molecule type" value="Genomic_DNA"/>
</dbReference>
<evidence type="ECO:0000313" key="3">
    <source>
        <dbReference type="Proteomes" id="UP000431401"/>
    </source>
</evidence>
<sequence length="315" mass="34195">MATPQSISRRDALAAGLSDTDLHRLCRHGLWHRLRPGHYLAVPPTAVSPAQRHRLLIRATVVTTSDSAVVSHVSAAVLHGLPVWRLRLDRVHLTRNRRNGGRRGAHLLVHSALLEPEEITVVDGIRCTTVARTLVDLARTEPFEQSVVCGDGALRGGGTSRARLHDQLHRLDNRPGHRNAAAVVRFLDRRSESIGASRSRVALRQAGFPAPELQARILSPAAGFVARADFLFPKMGVVGEFDGDPPGYATGGSPVGATAAARQREARLRALGWSVARWTWDDLDEPGVVARRMEAAAAAAMGKPRTGRWLPAPRL</sequence>
<name>A0A7K0DX80_9NOCA</name>
<evidence type="ECO:0000259" key="1">
    <source>
        <dbReference type="Pfam" id="PF13338"/>
    </source>
</evidence>
<feature type="domain" description="AbiEi antitoxin N-terminal" evidence="1">
    <location>
        <begin position="7"/>
        <end position="40"/>
    </location>
</feature>
<evidence type="ECO:0000313" key="2">
    <source>
        <dbReference type="EMBL" id="MQY30325.1"/>
    </source>
</evidence>